<proteinExistence type="predicted"/>
<dbReference type="Pfam" id="PF08268">
    <property type="entry name" value="FBA_3"/>
    <property type="match status" value="1"/>
</dbReference>
<evidence type="ECO:0000259" key="1">
    <source>
        <dbReference type="PROSITE" id="PS50181"/>
    </source>
</evidence>
<protein>
    <recommendedName>
        <fullName evidence="1">F-box domain-containing protein</fullName>
    </recommendedName>
</protein>
<keyword evidence="3" id="KW-1185">Reference proteome</keyword>
<dbReference type="SMART" id="SM00256">
    <property type="entry name" value="FBOX"/>
    <property type="match status" value="2"/>
</dbReference>
<dbReference type="CDD" id="cd09917">
    <property type="entry name" value="F-box_SF"/>
    <property type="match status" value="1"/>
</dbReference>
<dbReference type="SUPFAM" id="SSF81383">
    <property type="entry name" value="F-box domain"/>
    <property type="match status" value="2"/>
</dbReference>
<dbReference type="AlphaFoldDB" id="A0AAD8TZJ4"/>
<sequence>MDAAARTKKLETERGQTLPEEMIEDILSRLPVRSLRRFRCVSRTWDALITSPAFEDLHSHRASGSRRLFLKPSWRNVFYAWNHGSPVETIMDNWRLPQGDIFPITKSCHGLVLLRCLDYDLHYVWNPSGNELLALPDRTPARVAWRDRRTHLVYGMGYCSTTKQYKVVRMYDFEHDDGLRDTMCEVYTLDESTHWRPAATRPHACQPLRVNGRQGAVLCNGNLHFLHKHGLDLLTVFNINAETFSTMVLPPELESYSSDFMLTELDGCLCVYHTKPRDHPKFAEPYHIWLLRDYEAGKWEKLRCIDWGSMEESESRLLKSSWIAPLDMHYEYDDSARKKKKKIMFGTGACKVFVVDPDTGVPEVLFSPEKTIIGDCGSWDSLFPAIGLFEERLASAGRSSEEIIFSSPSAQALAEVLTYLPARTVGRLNQVCRGWRAMIKADCFVSAHVHHANHDRLPHIMFTDGLPYGFKALEDVIGTSDTPPVIDEGSRVVCSKPCYGLNAGSFGKYDFVCNPLTKYYRAIPPEDNCENVTCRSTSFLYNDTKGRHLDNGGADGAFAGRVGLGYAPNIRMHVLVRLVYKEKNRATTKDYKLECKIQLVERHDWVEIDPPPRPVADVAPVYSGGKLYWMVDPEFGPRSSAYCELVMLDLTTLQFHVLQGPPCNRYGGGRVSICELQGELCVTCSRRSTNTIQIWAIDRIGMWSTRHCIELASFFPEYSSEETTPLAINPKDGRILLSTGRSLGYYDDEAVELETVYRLGSSMQGKKFVPVLVMDSLVRPCDAML</sequence>
<comment type="caution">
    <text evidence="2">The sequence shown here is derived from an EMBL/GenBank/DDBJ whole genome shotgun (WGS) entry which is preliminary data.</text>
</comment>
<dbReference type="InterPro" id="IPR001810">
    <property type="entry name" value="F-box_dom"/>
</dbReference>
<dbReference type="InterPro" id="IPR050796">
    <property type="entry name" value="SCF_F-box_component"/>
</dbReference>
<evidence type="ECO:0000313" key="3">
    <source>
        <dbReference type="Proteomes" id="UP001231189"/>
    </source>
</evidence>
<dbReference type="Proteomes" id="UP001231189">
    <property type="component" value="Unassembled WGS sequence"/>
</dbReference>
<reference evidence="2" key="1">
    <citation type="submission" date="2023-07" db="EMBL/GenBank/DDBJ databases">
        <title>A chromosome-level genome assembly of Lolium multiflorum.</title>
        <authorList>
            <person name="Chen Y."/>
            <person name="Copetti D."/>
            <person name="Kolliker R."/>
            <person name="Studer B."/>
        </authorList>
    </citation>
    <scope>NUCLEOTIDE SEQUENCE</scope>
    <source>
        <strain evidence="2">02402/16</strain>
        <tissue evidence="2">Leaf</tissue>
    </source>
</reference>
<dbReference type="InterPro" id="IPR017451">
    <property type="entry name" value="F-box-assoc_interact_dom"/>
</dbReference>
<organism evidence="2 3">
    <name type="scientific">Lolium multiflorum</name>
    <name type="common">Italian ryegrass</name>
    <name type="synonym">Lolium perenne subsp. multiflorum</name>
    <dbReference type="NCBI Taxonomy" id="4521"/>
    <lineage>
        <taxon>Eukaryota</taxon>
        <taxon>Viridiplantae</taxon>
        <taxon>Streptophyta</taxon>
        <taxon>Embryophyta</taxon>
        <taxon>Tracheophyta</taxon>
        <taxon>Spermatophyta</taxon>
        <taxon>Magnoliopsida</taxon>
        <taxon>Liliopsida</taxon>
        <taxon>Poales</taxon>
        <taxon>Poaceae</taxon>
        <taxon>BOP clade</taxon>
        <taxon>Pooideae</taxon>
        <taxon>Poodae</taxon>
        <taxon>Poeae</taxon>
        <taxon>Poeae Chloroplast Group 2 (Poeae type)</taxon>
        <taxon>Loliodinae</taxon>
        <taxon>Loliinae</taxon>
        <taxon>Lolium</taxon>
    </lineage>
</organism>
<dbReference type="EMBL" id="JAUUTY010000001">
    <property type="protein sequence ID" value="KAK1694935.1"/>
    <property type="molecule type" value="Genomic_DNA"/>
</dbReference>
<dbReference type="Pfam" id="PF00646">
    <property type="entry name" value="F-box"/>
    <property type="match status" value="1"/>
</dbReference>
<evidence type="ECO:0000313" key="2">
    <source>
        <dbReference type="EMBL" id="KAK1694935.1"/>
    </source>
</evidence>
<feature type="domain" description="F-box" evidence="1">
    <location>
        <begin position="12"/>
        <end position="57"/>
    </location>
</feature>
<dbReference type="InterPro" id="IPR013187">
    <property type="entry name" value="F-box-assoc_dom_typ3"/>
</dbReference>
<dbReference type="PANTHER" id="PTHR31672">
    <property type="entry name" value="BNACNNG10540D PROTEIN"/>
    <property type="match status" value="1"/>
</dbReference>
<gene>
    <name evidence="2" type="ORF">QYE76_011632</name>
</gene>
<dbReference type="NCBIfam" id="TIGR01640">
    <property type="entry name" value="F_box_assoc_1"/>
    <property type="match status" value="1"/>
</dbReference>
<dbReference type="PANTHER" id="PTHR31672:SF13">
    <property type="entry name" value="F-BOX PROTEIN CPR30-LIKE"/>
    <property type="match status" value="1"/>
</dbReference>
<dbReference type="PROSITE" id="PS50181">
    <property type="entry name" value="FBOX"/>
    <property type="match status" value="1"/>
</dbReference>
<dbReference type="InterPro" id="IPR036047">
    <property type="entry name" value="F-box-like_dom_sf"/>
</dbReference>
<accession>A0AAD8TZJ4</accession>
<name>A0AAD8TZJ4_LOLMU</name>
<dbReference type="CDD" id="cd22157">
    <property type="entry name" value="F-box_AtFBW1-like"/>
    <property type="match status" value="1"/>
</dbReference>
<dbReference type="Gene3D" id="1.20.1280.50">
    <property type="match status" value="1"/>
</dbReference>